<keyword evidence="1" id="KW-1133">Transmembrane helix</keyword>
<keyword evidence="3" id="KW-1185">Reference proteome</keyword>
<dbReference type="AlphaFoldDB" id="A0A3S5BNM5"/>
<name>A0A3S5BNM5_9PLAT</name>
<gene>
    <name evidence="2" type="ORF">PXEA_LOCUS4361</name>
</gene>
<feature type="transmembrane region" description="Helical" evidence="1">
    <location>
        <begin position="144"/>
        <end position="169"/>
    </location>
</feature>
<sequence length="223" mass="25446">MPITSATEAVEVDERTEDTLSIMRRRRARFLHLFWRVAYGLRTPSTTASLAPNDTRCSFGRAVESQNRSFRLRRTKRSRKWLCRHSPTEPSSRHRHSNGEHFSMPIESNFPFISLILINCLIHSCVLNHLTLSYLDSTSLVPSLQILGTIIVQSLPNIIIITLVLTILLGDVQVPIGIQNSAILRVDMSYLLRFTVPWPSAMLGRFARFSNRLISGAFIFFTF</sequence>
<feature type="transmembrane region" description="Helical" evidence="1">
    <location>
        <begin position="112"/>
        <end position="132"/>
    </location>
</feature>
<evidence type="ECO:0000313" key="2">
    <source>
        <dbReference type="EMBL" id="VEL10921.1"/>
    </source>
</evidence>
<comment type="caution">
    <text evidence="2">The sequence shown here is derived from an EMBL/GenBank/DDBJ whole genome shotgun (WGS) entry which is preliminary data.</text>
</comment>
<reference evidence="2" key="1">
    <citation type="submission" date="2018-11" db="EMBL/GenBank/DDBJ databases">
        <authorList>
            <consortium name="Pathogen Informatics"/>
        </authorList>
    </citation>
    <scope>NUCLEOTIDE SEQUENCE</scope>
</reference>
<dbReference type="EMBL" id="CAAALY010010296">
    <property type="protein sequence ID" value="VEL10921.1"/>
    <property type="molecule type" value="Genomic_DNA"/>
</dbReference>
<evidence type="ECO:0000313" key="3">
    <source>
        <dbReference type="Proteomes" id="UP000784294"/>
    </source>
</evidence>
<organism evidence="2 3">
    <name type="scientific">Protopolystoma xenopodis</name>
    <dbReference type="NCBI Taxonomy" id="117903"/>
    <lineage>
        <taxon>Eukaryota</taxon>
        <taxon>Metazoa</taxon>
        <taxon>Spiralia</taxon>
        <taxon>Lophotrochozoa</taxon>
        <taxon>Platyhelminthes</taxon>
        <taxon>Monogenea</taxon>
        <taxon>Polyopisthocotylea</taxon>
        <taxon>Polystomatidea</taxon>
        <taxon>Polystomatidae</taxon>
        <taxon>Protopolystoma</taxon>
    </lineage>
</organism>
<evidence type="ECO:0000256" key="1">
    <source>
        <dbReference type="SAM" id="Phobius"/>
    </source>
</evidence>
<keyword evidence="1" id="KW-0472">Membrane</keyword>
<protein>
    <submittedName>
        <fullName evidence="2">Uncharacterized protein</fullName>
    </submittedName>
</protein>
<keyword evidence="1" id="KW-0812">Transmembrane</keyword>
<accession>A0A3S5BNM5</accession>
<dbReference type="Proteomes" id="UP000784294">
    <property type="component" value="Unassembled WGS sequence"/>
</dbReference>
<proteinExistence type="predicted"/>